<gene>
    <name evidence="7" type="ORF">NG900_21260</name>
</gene>
<dbReference type="SUPFAM" id="SSF47226">
    <property type="entry name" value="Histidine-containing phosphotransfer domain, HPT domain"/>
    <property type="match status" value="1"/>
</dbReference>
<sequence>MSAGQPVRPRPRVLVVDDQPANLLILEYQLRELDCDVELAADGAQALEKAGAQPFDLILLDCQLPDLDGYAVAERIRAHESGTGAHMPILAISSATDDEHQQRVMASGMDGMLTKPIREDVLRDLLALWCDRADDVQAHMPVTAAVGRDLWSVYLESLDEDLERLAHAIAAADLEGLRHAAHRIKGAALAVEQGTIAQRAGALEAVLKQAAAIPIDAPDTLAELRRQRDNLRAGSTAG</sequence>
<dbReference type="RefSeq" id="WP_252683425.1">
    <property type="nucleotide sequence ID" value="NZ_JAMXHT010000008.1"/>
</dbReference>
<feature type="modified residue" description="Phosphohistidine" evidence="3">
    <location>
        <position position="182"/>
    </location>
</feature>
<dbReference type="SUPFAM" id="SSF52172">
    <property type="entry name" value="CheY-like"/>
    <property type="match status" value="1"/>
</dbReference>
<dbReference type="PROSITE" id="PS50110">
    <property type="entry name" value="RESPONSE_REGULATORY"/>
    <property type="match status" value="1"/>
</dbReference>
<dbReference type="InterPro" id="IPR011006">
    <property type="entry name" value="CheY-like_superfamily"/>
</dbReference>
<comment type="caution">
    <text evidence="7">The sequence shown here is derived from an EMBL/GenBank/DDBJ whole genome shotgun (WGS) entry which is preliminary data.</text>
</comment>
<proteinExistence type="predicted"/>
<dbReference type="PANTHER" id="PTHR45339:SF3">
    <property type="entry name" value="HISTIDINE KINASE"/>
    <property type="match status" value="1"/>
</dbReference>
<evidence type="ECO:0000259" key="6">
    <source>
        <dbReference type="PROSITE" id="PS50894"/>
    </source>
</evidence>
<dbReference type="Pfam" id="PF01627">
    <property type="entry name" value="Hpt"/>
    <property type="match status" value="1"/>
</dbReference>
<dbReference type="Pfam" id="PF00072">
    <property type="entry name" value="Response_reg"/>
    <property type="match status" value="1"/>
</dbReference>
<evidence type="ECO:0000256" key="4">
    <source>
        <dbReference type="PROSITE-ProRule" id="PRU00169"/>
    </source>
</evidence>
<feature type="domain" description="HPt" evidence="6">
    <location>
        <begin position="143"/>
        <end position="238"/>
    </location>
</feature>
<dbReference type="SMART" id="SM00448">
    <property type="entry name" value="REC"/>
    <property type="match status" value="1"/>
</dbReference>
<reference evidence="7" key="2">
    <citation type="journal article" date="2023" name="Front. Microbiol.">
        <title>Ralstonia chuxiongensis sp. nov., Ralstonia mojiangensis sp. nov., and Ralstonia soli sp. nov., isolated from tobacco fields, are three novel species in the family Burkholderiaceae.</title>
        <authorList>
            <person name="Lu C.H."/>
            <person name="Zhang Y.Y."/>
            <person name="Jiang N."/>
            <person name="Chen W."/>
            <person name="Shao X."/>
            <person name="Zhao Z.M."/>
            <person name="Lu W.L."/>
            <person name="Hu X."/>
            <person name="Xi Y.X."/>
            <person name="Zou S.Y."/>
            <person name="Wei Q.J."/>
            <person name="Lin Z.L."/>
            <person name="Gong L."/>
            <person name="Gai X.T."/>
            <person name="Zhang L.Q."/>
            <person name="Li J.Y."/>
            <person name="Jin Y."/>
            <person name="Xia Z.Y."/>
        </authorList>
    </citation>
    <scope>NUCLEOTIDE SEQUENCE</scope>
    <source>
        <strain evidence="7">21MJYT02-11</strain>
    </source>
</reference>
<feature type="modified residue" description="4-aspartylphosphate" evidence="4">
    <location>
        <position position="61"/>
    </location>
</feature>
<feature type="domain" description="Response regulatory" evidence="5">
    <location>
        <begin position="12"/>
        <end position="130"/>
    </location>
</feature>
<dbReference type="Proteomes" id="UP001162811">
    <property type="component" value="Unassembled WGS sequence"/>
</dbReference>
<dbReference type="InterPro" id="IPR008207">
    <property type="entry name" value="Sig_transdc_His_kin_Hpt_dom"/>
</dbReference>
<evidence type="ECO:0000259" key="5">
    <source>
        <dbReference type="PROSITE" id="PS50110"/>
    </source>
</evidence>
<protein>
    <submittedName>
        <fullName evidence="7">Response regulator</fullName>
    </submittedName>
</protein>
<keyword evidence="2" id="KW-0902">Two-component regulatory system</keyword>
<accession>A0ABT1AR29</accession>
<evidence type="ECO:0000256" key="2">
    <source>
        <dbReference type="ARBA" id="ARBA00023012"/>
    </source>
</evidence>
<name>A0ABT1AR29_9RALS</name>
<dbReference type="EMBL" id="JAMXHT010000008">
    <property type="protein sequence ID" value="MCO5400736.1"/>
    <property type="molecule type" value="Genomic_DNA"/>
</dbReference>
<dbReference type="InterPro" id="IPR001789">
    <property type="entry name" value="Sig_transdc_resp-reg_receiver"/>
</dbReference>
<evidence type="ECO:0000313" key="8">
    <source>
        <dbReference type="Proteomes" id="UP001162811"/>
    </source>
</evidence>
<evidence type="ECO:0000256" key="1">
    <source>
        <dbReference type="ARBA" id="ARBA00022553"/>
    </source>
</evidence>
<dbReference type="Gene3D" id="1.20.120.160">
    <property type="entry name" value="HPT domain"/>
    <property type="match status" value="1"/>
</dbReference>
<dbReference type="Gene3D" id="3.40.50.2300">
    <property type="match status" value="1"/>
</dbReference>
<dbReference type="CDD" id="cd00088">
    <property type="entry name" value="HPT"/>
    <property type="match status" value="1"/>
</dbReference>
<evidence type="ECO:0000256" key="3">
    <source>
        <dbReference type="PROSITE-ProRule" id="PRU00110"/>
    </source>
</evidence>
<dbReference type="PROSITE" id="PS50894">
    <property type="entry name" value="HPT"/>
    <property type="match status" value="1"/>
</dbReference>
<dbReference type="PANTHER" id="PTHR45339">
    <property type="entry name" value="HYBRID SIGNAL TRANSDUCTION HISTIDINE KINASE J"/>
    <property type="match status" value="1"/>
</dbReference>
<dbReference type="CDD" id="cd17546">
    <property type="entry name" value="REC_hyHK_CKI1_RcsC-like"/>
    <property type="match status" value="1"/>
</dbReference>
<reference evidence="7" key="1">
    <citation type="submission" date="2022-06" db="EMBL/GenBank/DDBJ databases">
        <authorList>
            <person name="Lu C.-H."/>
        </authorList>
    </citation>
    <scope>NUCLEOTIDE SEQUENCE</scope>
    <source>
        <strain evidence="7">21MJYT02-11</strain>
    </source>
</reference>
<keyword evidence="1 4" id="KW-0597">Phosphoprotein</keyword>
<dbReference type="InterPro" id="IPR036641">
    <property type="entry name" value="HPT_dom_sf"/>
</dbReference>
<keyword evidence="8" id="KW-1185">Reference proteome</keyword>
<organism evidence="7 8">
    <name type="scientific">Ralstonia soli</name>
    <dbReference type="NCBI Taxonomy" id="2953896"/>
    <lineage>
        <taxon>Bacteria</taxon>
        <taxon>Pseudomonadati</taxon>
        <taxon>Pseudomonadota</taxon>
        <taxon>Betaproteobacteria</taxon>
        <taxon>Burkholderiales</taxon>
        <taxon>Burkholderiaceae</taxon>
        <taxon>Ralstonia</taxon>
    </lineage>
</organism>
<evidence type="ECO:0000313" key="7">
    <source>
        <dbReference type="EMBL" id="MCO5400736.1"/>
    </source>
</evidence>